<keyword evidence="4" id="KW-1185">Reference proteome</keyword>
<reference evidence="2 3" key="2">
    <citation type="submission" date="2019-12" db="EMBL/GenBank/DDBJ databases">
        <title>Erwinia sp. nov., isolated from droppings of birds in the Qinghai-Tiebt plateau of China.</title>
        <authorList>
            <person name="Ge Y."/>
        </authorList>
    </citation>
    <scope>NUCLEOTIDE SEQUENCE [LARGE SCALE GENOMIC DNA]</scope>
    <source>
        <strain evidence="2 3">J780</strain>
    </source>
</reference>
<dbReference type="InterPro" id="IPR017748">
    <property type="entry name" value="TagF"/>
</dbReference>
<reference evidence="1 4" key="1">
    <citation type="submission" date="2019-11" db="EMBL/GenBank/DDBJ databases">
        <title>Erwinia sp. nov., isolated from feces of birds in Tibet plateau of China.</title>
        <authorList>
            <person name="Ge Y."/>
        </authorList>
    </citation>
    <scope>NUCLEOTIDE SEQUENCE [LARGE SCALE GENOMIC DNA]</scope>
    <source>
        <strain evidence="1 4">J316</strain>
    </source>
</reference>
<dbReference type="NCBIfam" id="TIGR03373">
    <property type="entry name" value="VI_minor_4"/>
    <property type="match status" value="1"/>
</dbReference>
<dbReference type="AlphaFoldDB" id="A0A6I6EL16"/>
<dbReference type="RefSeq" id="WP_154751430.1">
    <property type="nucleotide sequence ID" value="NZ_CP046509.1"/>
</dbReference>
<dbReference type="PIRSF" id="PIRSF029287">
    <property type="entry name" value="UCP029287"/>
    <property type="match status" value="1"/>
</dbReference>
<evidence type="ECO:0000313" key="4">
    <source>
        <dbReference type="Proteomes" id="UP000480164"/>
    </source>
</evidence>
<dbReference type="InterPro" id="IPR038225">
    <property type="entry name" value="TagF_sf"/>
</dbReference>
<protein>
    <submittedName>
        <fullName evidence="2">Type VI secretion system-associated protein TagF</fullName>
    </submittedName>
</protein>
<dbReference type="KEGG" id="erwi:GN242_08840"/>
<evidence type="ECO:0000313" key="2">
    <source>
        <dbReference type="EMBL" id="QGU87311.1"/>
    </source>
</evidence>
<proteinExistence type="predicted"/>
<dbReference type="Pfam" id="PF09867">
    <property type="entry name" value="TagF_N"/>
    <property type="match status" value="1"/>
</dbReference>
<dbReference type="EMBL" id="CP046509">
    <property type="protein sequence ID" value="QGU87311.1"/>
    <property type="molecule type" value="Genomic_DNA"/>
</dbReference>
<accession>A0A6I6EL16</accession>
<dbReference type="Proteomes" id="UP000480164">
    <property type="component" value="Unassembled WGS sequence"/>
</dbReference>
<dbReference type="Proteomes" id="UP000424752">
    <property type="component" value="Chromosome"/>
</dbReference>
<evidence type="ECO:0000313" key="3">
    <source>
        <dbReference type="Proteomes" id="UP000424752"/>
    </source>
</evidence>
<organism evidence="2 3">
    <name type="scientific">Erwinia sorbitola</name>
    <dbReference type="NCBI Taxonomy" id="2681984"/>
    <lineage>
        <taxon>Bacteria</taxon>
        <taxon>Pseudomonadati</taxon>
        <taxon>Pseudomonadota</taxon>
        <taxon>Gammaproteobacteria</taxon>
        <taxon>Enterobacterales</taxon>
        <taxon>Erwiniaceae</taxon>
        <taxon>Erwinia</taxon>
    </lineage>
</organism>
<dbReference type="EMBL" id="WLZX01000001">
    <property type="protein sequence ID" value="MTD26153.1"/>
    <property type="molecule type" value="Genomic_DNA"/>
</dbReference>
<evidence type="ECO:0000313" key="1">
    <source>
        <dbReference type="EMBL" id="MTD26153.1"/>
    </source>
</evidence>
<name>A0A6I6EL16_9GAMM</name>
<sequence>MAARNDLGWYGKLPTTGDFLQRRMPEALVDSWSNWFQLGLVHWHHHHDGATDPFSRAPVWNFALPATLGVQRVQIGCLMPSRDRVGRAWPLLALQSVPVKAWHPAQLTISGEWFQELGATLNEAVQQLHSVDWLEQALRGISPLSLPDTGRSDIMDVIGYQDLPCTLAWQEVAKRFDPLQYTSYWWTNQSDGYPLTSHKHSGNLTAQLFSQLFHPAAGLQPGRNGLYPPMFE</sequence>
<accession>A0A6L6GKW1</accession>
<gene>
    <name evidence="2" type="primary">tagF</name>
    <name evidence="1" type="ORF">GK011_04235</name>
    <name evidence="2" type="ORF">GN242_08840</name>
</gene>
<dbReference type="Gene3D" id="3.40.1730.10">
    <property type="entry name" value="pa0076 domain"/>
    <property type="match status" value="1"/>
</dbReference>